<evidence type="ECO:0000313" key="10">
    <source>
        <dbReference type="EMBL" id="GMA72875.1"/>
    </source>
</evidence>
<dbReference type="GO" id="GO:0043190">
    <property type="term" value="C:ATP-binding cassette (ABC) transporter complex"/>
    <property type="evidence" value="ECO:0007669"/>
    <property type="project" value="InterPro"/>
</dbReference>
<evidence type="ECO:0000256" key="8">
    <source>
        <dbReference type="RuleBase" id="RU363032"/>
    </source>
</evidence>
<dbReference type="Proteomes" id="UP001157039">
    <property type="component" value="Unassembled WGS sequence"/>
</dbReference>
<dbReference type="Gene3D" id="1.10.3720.10">
    <property type="entry name" value="MetI-like"/>
    <property type="match status" value="1"/>
</dbReference>
<comment type="similarity">
    <text evidence="7">In the N-terminal section; belongs to the binding-protein-dependent transport system permease family.</text>
</comment>
<dbReference type="SUPFAM" id="SSF161098">
    <property type="entry name" value="MetI-like"/>
    <property type="match status" value="1"/>
</dbReference>
<reference evidence="10 11" key="1">
    <citation type="journal article" date="2014" name="Int. J. Syst. Evol. Microbiol.">
        <title>Complete genome sequence of Corynebacterium casei LMG S-19264T (=DSM 44701T), isolated from a smear-ripened cheese.</title>
        <authorList>
            <consortium name="US DOE Joint Genome Institute (JGI-PGF)"/>
            <person name="Walter F."/>
            <person name="Albersmeier A."/>
            <person name="Kalinowski J."/>
            <person name="Ruckert C."/>
        </authorList>
    </citation>
    <scope>NUCLEOTIDE SEQUENCE [LARGE SCALE GENOMIC DNA]</scope>
    <source>
        <strain evidence="10 11">NBRC 114545</strain>
    </source>
</reference>
<dbReference type="Gene3D" id="3.40.190.120">
    <property type="entry name" value="Osmoprotection protein (prox), domain 2"/>
    <property type="match status" value="1"/>
</dbReference>
<feature type="transmembrane region" description="Helical" evidence="8">
    <location>
        <begin position="77"/>
        <end position="94"/>
    </location>
</feature>
<dbReference type="AlphaFoldDB" id="A0AA37XN43"/>
<comment type="similarity">
    <text evidence="6">In the C-terminal section; belongs to the OsmX family.</text>
</comment>
<feature type="transmembrane region" description="Helical" evidence="8">
    <location>
        <begin position="175"/>
        <end position="195"/>
    </location>
</feature>
<feature type="transmembrane region" description="Helical" evidence="8">
    <location>
        <begin position="48"/>
        <end position="71"/>
    </location>
</feature>
<evidence type="ECO:0000256" key="7">
    <source>
        <dbReference type="ARBA" id="ARBA00035652"/>
    </source>
</evidence>
<evidence type="ECO:0000256" key="3">
    <source>
        <dbReference type="ARBA" id="ARBA00022692"/>
    </source>
</evidence>
<gene>
    <name evidence="10" type="ORF">GCM10025885_19240</name>
</gene>
<evidence type="ECO:0000256" key="2">
    <source>
        <dbReference type="ARBA" id="ARBA00022448"/>
    </source>
</evidence>
<evidence type="ECO:0000313" key="11">
    <source>
        <dbReference type="Proteomes" id="UP001157039"/>
    </source>
</evidence>
<comment type="caution">
    <text evidence="10">The sequence shown here is derived from an EMBL/GenBank/DDBJ whole genome shotgun (WGS) entry which is preliminary data.</text>
</comment>
<dbReference type="InterPro" id="IPR051204">
    <property type="entry name" value="ABC_transp_perm/SBD"/>
</dbReference>
<dbReference type="Pfam" id="PF00528">
    <property type="entry name" value="BPD_transp_1"/>
    <property type="match status" value="1"/>
</dbReference>
<dbReference type="PANTHER" id="PTHR30177">
    <property type="entry name" value="GLYCINE BETAINE/L-PROLINE TRANSPORT SYSTEM PERMEASE PROTEIN PROW"/>
    <property type="match status" value="1"/>
</dbReference>
<keyword evidence="4 8" id="KW-1133">Transmembrane helix</keyword>
<comment type="subcellular location">
    <subcellularLocation>
        <location evidence="8">Cell membrane</location>
        <topology evidence="8">Multi-pass membrane protein</topology>
    </subcellularLocation>
    <subcellularLocation>
        <location evidence="1">Membrane</location>
        <topology evidence="1">Multi-pass membrane protein</topology>
    </subcellularLocation>
</comment>
<dbReference type="Pfam" id="PF04069">
    <property type="entry name" value="OpuAC"/>
    <property type="match status" value="1"/>
</dbReference>
<dbReference type="GO" id="GO:0022857">
    <property type="term" value="F:transmembrane transporter activity"/>
    <property type="evidence" value="ECO:0007669"/>
    <property type="project" value="InterPro"/>
</dbReference>
<protein>
    <recommendedName>
        <fullName evidence="9">ABC transmembrane type-1 domain-containing protein</fullName>
    </recommendedName>
</protein>
<accession>A0AA37XN43</accession>
<dbReference type="FunFam" id="1.10.3720.10:FF:000001">
    <property type="entry name" value="Glycine betaine ABC transporter, permease"/>
    <property type="match status" value="1"/>
</dbReference>
<organism evidence="10 11">
    <name type="scientific">Tetragenococcus osmophilus</name>
    <dbReference type="NCBI Taxonomy" id="526944"/>
    <lineage>
        <taxon>Bacteria</taxon>
        <taxon>Bacillati</taxon>
        <taxon>Bacillota</taxon>
        <taxon>Bacilli</taxon>
        <taxon>Lactobacillales</taxon>
        <taxon>Enterococcaceae</taxon>
        <taxon>Tetragenococcus</taxon>
    </lineage>
</organism>
<keyword evidence="5 8" id="KW-0472">Membrane</keyword>
<dbReference type="PROSITE" id="PS50928">
    <property type="entry name" value="ABC_TM1"/>
    <property type="match status" value="1"/>
</dbReference>
<evidence type="ECO:0000256" key="4">
    <source>
        <dbReference type="ARBA" id="ARBA00022989"/>
    </source>
</evidence>
<dbReference type="CDD" id="cd13608">
    <property type="entry name" value="PBP2_OpuCC_like"/>
    <property type="match status" value="1"/>
</dbReference>
<evidence type="ECO:0000259" key="9">
    <source>
        <dbReference type="PROSITE" id="PS50928"/>
    </source>
</evidence>
<dbReference type="PANTHER" id="PTHR30177:SF28">
    <property type="entry name" value="CHOLINE TRANSPORT SYSTEM PERMEASE PROTEIN OPUBB"/>
    <property type="match status" value="1"/>
</dbReference>
<dbReference type="InterPro" id="IPR035906">
    <property type="entry name" value="MetI-like_sf"/>
</dbReference>
<dbReference type="Gene3D" id="3.40.190.10">
    <property type="entry name" value="Periplasmic binding protein-like II"/>
    <property type="match status" value="1"/>
</dbReference>
<dbReference type="CDD" id="cd06261">
    <property type="entry name" value="TM_PBP2"/>
    <property type="match status" value="1"/>
</dbReference>
<proteinExistence type="inferred from homology"/>
<feature type="transmembrane region" description="Helical" evidence="8">
    <location>
        <begin position="146"/>
        <end position="169"/>
    </location>
</feature>
<dbReference type="InterPro" id="IPR000515">
    <property type="entry name" value="MetI-like"/>
</dbReference>
<comment type="similarity">
    <text evidence="8">Belongs to the binding-protein-dependent transport system permease family.</text>
</comment>
<feature type="domain" description="ABC transmembrane type-1" evidence="9">
    <location>
        <begin position="16"/>
        <end position="195"/>
    </location>
</feature>
<dbReference type="GO" id="GO:0031460">
    <property type="term" value="P:glycine betaine transport"/>
    <property type="evidence" value="ECO:0007669"/>
    <property type="project" value="TreeGrafter"/>
</dbReference>
<evidence type="ECO:0000256" key="1">
    <source>
        <dbReference type="ARBA" id="ARBA00004141"/>
    </source>
</evidence>
<dbReference type="InterPro" id="IPR007210">
    <property type="entry name" value="ABC_Gly_betaine_transp_sub-bd"/>
</dbReference>
<feature type="transmembrane region" description="Helical" evidence="8">
    <location>
        <begin position="20"/>
        <end position="41"/>
    </location>
</feature>
<name>A0AA37XN43_9ENTE</name>
<keyword evidence="3 8" id="KW-0812">Transmembrane</keyword>
<keyword evidence="2 8" id="KW-0813">Transport</keyword>
<dbReference type="SUPFAM" id="SSF53850">
    <property type="entry name" value="Periplasmic binding protein-like II"/>
    <property type="match status" value="1"/>
</dbReference>
<sequence length="518" mass="56795">MQAFFSEYGSQLMGNLLEHIIISFMSLLLGALVAIPLGILLTRTDKIAGVVISIASALQTIPALALLTLMIPFLGVGRAPAIVALFIYSLLPILRNTYIGVQNVDPNYVDVAKGMGMTNIQSILRVELPIAVPTIMAGVRLAATYVIAWATLASYIGAGGLGVLIFSGLDNYQPELIIGGTIPAILLAILADYLLEKLENFLTPIALRGKVNNEKDKKVLLLLGGLLLLAACSFPGLASNQSEDTVAITGGITTESQILASIVAGMVEHYTDKQTTIINNLGTTNINHEAMMNNDADISSTRYTGTDVASTLQLSPEKDPAKALDIVKKEFKDRYNQLWLDSYGFDNTYVFLVRKDTAEKYNLEKVSDLEDVADELSVGADRAWMTREGDGYPGFTQEYGFEFGSIFPMQIGLVYDAVAAHRMDVVLGYSTDGRIASYDLVMLEDDRQFFPPYDASPIINEELAQRDPEVKDALERLADKIDTETMQKLNYQSDNNLVEPSIVAQRFLEQHNYFEGEE</sequence>
<feature type="transmembrane region" description="Helical" evidence="8">
    <location>
        <begin position="219"/>
        <end position="238"/>
    </location>
</feature>
<evidence type="ECO:0000256" key="5">
    <source>
        <dbReference type="ARBA" id="ARBA00023136"/>
    </source>
</evidence>
<dbReference type="EMBL" id="BSUW01000001">
    <property type="protein sequence ID" value="GMA72875.1"/>
    <property type="molecule type" value="Genomic_DNA"/>
</dbReference>
<evidence type="ECO:0000256" key="6">
    <source>
        <dbReference type="ARBA" id="ARBA00035642"/>
    </source>
</evidence>